<reference evidence="1 2" key="1">
    <citation type="journal article" date="2015" name="Nature">
        <title>rRNA introns, odd ribosomes, and small enigmatic genomes across a large radiation of phyla.</title>
        <authorList>
            <person name="Brown C.T."/>
            <person name="Hug L.A."/>
            <person name="Thomas B.C."/>
            <person name="Sharon I."/>
            <person name="Castelle C.J."/>
            <person name="Singh A."/>
            <person name="Wilkins M.J."/>
            <person name="Williams K.H."/>
            <person name="Banfield J.F."/>
        </authorList>
    </citation>
    <scope>NUCLEOTIDE SEQUENCE [LARGE SCALE GENOMIC DNA]</scope>
</reference>
<accession>A0A0G0P0L2</accession>
<dbReference type="Proteomes" id="UP000034774">
    <property type="component" value="Unassembled WGS sequence"/>
</dbReference>
<sequence>LDKFTTATTWTNVQAATTVTYSAGAVLRVITYTSSGSLKVRVYYNNVMIGSEQTVSDAGIISNTKHGLFSTYSGNTFDNFTLWARGSGTTKFTDAPFEELTATRNTTTKYNNSTASVQLVAGGTDANYLQSVNVGDTSTYNLIAYAYTTGAAVTTADLNLYYDTAELTTTFTPMGGTGWYKLTGSFTGVASAKDYGVRVKAGKTVYVDEMHLQVGTGTTQNMYVLNSNTGVTGLNVQGIINGTLNGVATYSKAGTISDADFSGGRSLI</sequence>
<evidence type="ECO:0000313" key="1">
    <source>
        <dbReference type="EMBL" id="KKQ91619.1"/>
    </source>
</evidence>
<gene>
    <name evidence="1" type="ORF">UT17_C0005G0057</name>
</gene>
<feature type="non-terminal residue" evidence="1">
    <location>
        <position position="1"/>
    </location>
</feature>
<evidence type="ECO:0000313" key="2">
    <source>
        <dbReference type="Proteomes" id="UP000034774"/>
    </source>
</evidence>
<protein>
    <submittedName>
        <fullName evidence="1">Uncharacterized protein</fullName>
    </submittedName>
</protein>
<dbReference type="AlphaFoldDB" id="A0A0G0P0L2"/>
<organism evidence="1 2">
    <name type="scientific">Candidatus Woesebacteria bacterium GW2011_GWB1_39_10</name>
    <dbReference type="NCBI Taxonomy" id="1618572"/>
    <lineage>
        <taxon>Bacteria</taxon>
        <taxon>Candidatus Woeseibacteriota</taxon>
    </lineage>
</organism>
<dbReference type="EMBL" id="LBVU01000005">
    <property type="protein sequence ID" value="KKQ91619.1"/>
    <property type="molecule type" value="Genomic_DNA"/>
</dbReference>
<name>A0A0G0P0L2_9BACT</name>
<dbReference type="STRING" id="1618572.UT17_C0005G0057"/>
<proteinExistence type="predicted"/>
<dbReference type="Gene3D" id="2.60.120.260">
    <property type="entry name" value="Galactose-binding domain-like"/>
    <property type="match status" value="1"/>
</dbReference>
<comment type="caution">
    <text evidence="1">The sequence shown here is derived from an EMBL/GenBank/DDBJ whole genome shotgun (WGS) entry which is preliminary data.</text>
</comment>